<dbReference type="HOGENOM" id="CLU_2721494_0_0_1"/>
<dbReference type="Ensembl" id="ENSCINT00000030238.1">
    <property type="protein sequence ID" value="ENSCINP00000030417.1"/>
    <property type="gene ID" value="ENSCING00000024441.1"/>
</dbReference>
<dbReference type="InParanoid" id="H2XL85"/>
<evidence type="ECO:0000313" key="2">
    <source>
        <dbReference type="Proteomes" id="UP000008144"/>
    </source>
</evidence>
<accession>H2XL85</accession>
<reference evidence="1" key="3">
    <citation type="submission" date="2025-09" db="UniProtKB">
        <authorList>
            <consortium name="Ensembl"/>
        </authorList>
    </citation>
    <scope>IDENTIFICATION</scope>
</reference>
<proteinExistence type="predicted"/>
<sequence length="72" mass="8404">MAAHTKYMEKELKKNVKNVDLLRDRMNRTFLFRQKECQDGAMTVNAILETYPAFQYPVVPAALLELLKRNGM</sequence>
<evidence type="ECO:0000313" key="1">
    <source>
        <dbReference type="Ensembl" id="ENSCINP00000030417.1"/>
    </source>
</evidence>
<name>H2XL85_CIOIN</name>
<dbReference type="AlphaFoldDB" id="H2XL85"/>
<reference evidence="2" key="1">
    <citation type="journal article" date="2002" name="Science">
        <title>The draft genome of Ciona intestinalis: insights into chordate and vertebrate origins.</title>
        <authorList>
            <person name="Dehal P."/>
            <person name="Satou Y."/>
            <person name="Campbell R.K."/>
            <person name="Chapman J."/>
            <person name="Degnan B."/>
            <person name="De Tomaso A."/>
            <person name="Davidson B."/>
            <person name="Di Gregorio A."/>
            <person name="Gelpke M."/>
            <person name="Goodstein D.M."/>
            <person name="Harafuji N."/>
            <person name="Hastings K.E."/>
            <person name="Ho I."/>
            <person name="Hotta K."/>
            <person name="Huang W."/>
            <person name="Kawashima T."/>
            <person name="Lemaire P."/>
            <person name="Martinez D."/>
            <person name="Meinertzhagen I.A."/>
            <person name="Necula S."/>
            <person name="Nonaka M."/>
            <person name="Putnam N."/>
            <person name="Rash S."/>
            <person name="Saiga H."/>
            <person name="Satake M."/>
            <person name="Terry A."/>
            <person name="Yamada L."/>
            <person name="Wang H.G."/>
            <person name="Awazu S."/>
            <person name="Azumi K."/>
            <person name="Boore J."/>
            <person name="Branno M."/>
            <person name="Chin-Bow S."/>
            <person name="DeSantis R."/>
            <person name="Doyle S."/>
            <person name="Francino P."/>
            <person name="Keys D.N."/>
            <person name="Haga S."/>
            <person name="Hayashi H."/>
            <person name="Hino K."/>
            <person name="Imai K.S."/>
            <person name="Inaba K."/>
            <person name="Kano S."/>
            <person name="Kobayashi K."/>
            <person name="Kobayashi M."/>
            <person name="Lee B.I."/>
            <person name="Makabe K.W."/>
            <person name="Manohar C."/>
            <person name="Matassi G."/>
            <person name="Medina M."/>
            <person name="Mochizuki Y."/>
            <person name="Mount S."/>
            <person name="Morishita T."/>
            <person name="Miura S."/>
            <person name="Nakayama A."/>
            <person name="Nishizaka S."/>
            <person name="Nomoto H."/>
            <person name="Ohta F."/>
            <person name="Oishi K."/>
            <person name="Rigoutsos I."/>
            <person name="Sano M."/>
            <person name="Sasaki A."/>
            <person name="Sasakura Y."/>
            <person name="Shoguchi E."/>
            <person name="Shin-i T."/>
            <person name="Spagnuolo A."/>
            <person name="Stainier D."/>
            <person name="Suzuki M.M."/>
            <person name="Tassy O."/>
            <person name="Takatori N."/>
            <person name="Tokuoka M."/>
            <person name="Yagi K."/>
            <person name="Yoshizaki F."/>
            <person name="Wada S."/>
            <person name="Zhang C."/>
            <person name="Hyatt P.D."/>
            <person name="Larimer F."/>
            <person name="Detter C."/>
            <person name="Doggett N."/>
            <person name="Glavina T."/>
            <person name="Hawkins T."/>
            <person name="Richardson P."/>
            <person name="Lucas S."/>
            <person name="Kohara Y."/>
            <person name="Levine M."/>
            <person name="Satoh N."/>
            <person name="Rokhsar D.S."/>
        </authorList>
    </citation>
    <scope>NUCLEOTIDE SEQUENCE [LARGE SCALE GENOMIC DNA]</scope>
</reference>
<dbReference type="Proteomes" id="UP000008144">
    <property type="component" value="Unassembled WGS sequence"/>
</dbReference>
<protein>
    <submittedName>
        <fullName evidence="1">Uncharacterized protein</fullName>
    </submittedName>
</protein>
<keyword evidence="2" id="KW-1185">Reference proteome</keyword>
<organism evidence="1 2">
    <name type="scientific">Ciona intestinalis</name>
    <name type="common">Transparent sea squirt</name>
    <name type="synonym">Ascidia intestinalis</name>
    <dbReference type="NCBI Taxonomy" id="7719"/>
    <lineage>
        <taxon>Eukaryota</taxon>
        <taxon>Metazoa</taxon>
        <taxon>Chordata</taxon>
        <taxon>Tunicata</taxon>
        <taxon>Ascidiacea</taxon>
        <taxon>Phlebobranchia</taxon>
        <taxon>Cionidae</taxon>
        <taxon>Ciona</taxon>
    </lineage>
</organism>
<reference evidence="1" key="2">
    <citation type="submission" date="2025-08" db="UniProtKB">
        <authorList>
            <consortium name="Ensembl"/>
        </authorList>
    </citation>
    <scope>IDENTIFICATION</scope>
</reference>